<dbReference type="PANTHER" id="PTHR24355">
    <property type="entry name" value="G PROTEIN-COUPLED RECEPTOR KINASE/RIBOSOMAL PROTEIN S6 KINASE"/>
    <property type="match status" value="1"/>
</dbReference>
<dbReference type="GO" id="GO:0001664">
    <property type="term" value="F:G protein-coupled receptor binding"/>
    <property type="evidence" value="ECO:0007669"/>
    <property type="project" value="TreeGrafter"/>
</dbReference>
<dbReference type="GO" id="GO:0007186">
    <property type="term" value="P:G protein-coupled receptor signaling pathway"/>
    <property type="evidence" value="ECO:0007669"/>
    <property type="project" value="TreeGrafter"/>
</dbReference>
<dbReference type="EMBL" id="OA564275">
    <property type="protein sequence ID" value="CAD7193580.1"/>
    <property type="molecule type" value="Genomic_DNA"/>
</dbReference>
<feature type="region of interest" description="Disordered" evidence="6">
    <location>
        <begin position="122"/>
        <end position="156"/>
    </location>
</feature>
<keyword evidence="5" id="KW-0067">ATP-binding</keyword>
<feature type="region of interest" description="Disordered" evidence="6">
    <location>
        <begin position="518"/>
        <end position="544"/>
    </location>
</feature>
<dbReference type="InterPro" id="IPR000719">
    <property type="entry name" value="Prot_kinase_dom"/>
</dbReference>
<proteinExistence type="predicted"/>
<keyword evidence="4" id="KW-0418">Kinase</keyword>
<feature type="compositionally biased region" description="Polar residues" evidence="6">
    <location>
        <begin position="521"/>
        <end position="544"/>
    </location>
</feature>
<reference evidence="8" key="1">
    <citation type="submission" date="2020-11" db="EMBL/GenBank/DDBJ databases">
        <authorList>
            <person name="Tran Van P."/>
        </authorList>
    </citation>
    <scope>NUCLEOTIDE SEQUENCE</scope>
</reference>
<dbReference type="GO" id="GO:0009966">
    <property type="term" value="P:regulation of signal transduction"/>
    <property type="evidence" value="ECO:0007669"/>
    <property type="project" value="TreeGrafter"/>
</dbReference>
<dbReference type="GO" id="GO:0005524">
    <property type="term" value="F:ATP binding"/>
    <property type="evidence" value="ECO:0007669"/>
    <property type="project" value="UniProtKB-KW"/>
</dbReference>
<dbReference type="GO" id="GO:0004703">
    <property type="term" value="F:G protein-coupled receptor kinase activity"/>
    <property type="evidence" value="ECO:0007669"/>
    <property type="project" value="TreeGrafter"/>
</dbReference>
<sequence length="544" mass="59839">MDEGDHRHAHLTDFNIATVLDGGKLATSMSGTKPYMGIVKVDLEEVNPHLRGGRVENTLGKTTPSLPDRDSNLDLPVLSSRAQYDKRSNDVSLAIPQHHAHMTTRSSESARSITMISLQSPQLSTHMTTRKPESARSITMSSLQSPQPSTHMTTRSPEAPEIFDCAVDACVGYSFPVDWWSLGICAYEMLSGERPYNIHAATDLNDVRLLFIYKIYYPSSWSKDIVEMMERLLCVHPGPRISTMAELRQVPSFKLFNIEAVLKKQVVPPYTPPVSATLFTLCLVPPYTPPVSATLFTLCLVPPYTHSSSKCDSVHVMSGAALHSSGKCDSVHVISGAALHSSGKCYSVHVMSGASLHSSGKCDSVHVMSGAALHSSSKCDSVSRYVWCRLTLLRAFNSTNNSNCNYTKSNTENNWSQKTGKDKEKDHLNCDPTFELEEMIIETKPLHKKKKRLAKQRSLREIQSSLNGEMSINPSHAQHTKLGTNWPDPVPSLLTSLSTLSLPTHQAGNQLARPCPKLVDQSINPHTPNTPSWEPTGQTLSQAG</sequence>
<keyword evidence="2" id="KW-0808">Transferase</keyword>
<name>A0A7R8V8H9_TIMDO</name>
<dbReference type="AlphaFoldDB" id="A0A7R8V8H9"/>
<keyword evidence="1" id="KW-0723">Serine/threonine-protein kinase</keyword>
<feature type="region of interest" description="Disordered" evidence="6">
    <location>
        <begin position="53"/>
        <end position="74"/>
    </location>
</feature>
<accession>A0A7R8V8H9</accession>
<evidence type="ECO:0000256" key="4">
    <source>
        <dbReference type="ARBA" id="ARBA00022777"/>
    </source>
</evidence>
<keyword evidence="3" id="KW-0547">Nucleotide-binding</keyword>
<dbReference type="PROSITE" id="PS50011">
    <property type="entry name" value="PROTEIN_KINASE_DOM"/>
    <property type="match status" value="1"/>
</dbReference>
<dbReference type="PANTHER" id="PTHR24355:SF30">
    <property type="entry name" value="SERINE_THREONINE-PROTEIN KINASE 32B ISOFORM X1"/>
    <property type="match status" value="1"/>
</dbReference>
<evidence type="ECO:0000256" key="6">
    <source>
        <dbReference type="SAM" id="MobiDB-lite"/>
    </source>
</evidence>
<gene>
    <name evidence="8" type="ORF">TDIB3V08_LOCUS43</name>
</gene>
<evidence type="ECO:0000256" key="5">
    <source>
        <dbReference type="ARBA" id="ARBA00022840"/>
    </source>
</evidence>
<dbReference type="InterPro" id="IPR011009">
    <property type="entry name" value="Kinase-like_dom_sf"/>
</dbReference>
<dbReference type="Pfam" id="PF00069">
    <property type="entry name" value="Pkinase"/>
    <property type="match status" value="1"/>
</dbReference>
<protein>
    <recommendedName>
        <fullName evidence="7">Protein kinase domain-containing protein</fullName>
    </recommendedName>
</protein>
<evidence type="ECO:0000313" key="8">
    <source>
        <dbReference type="EMBL" id="CAD7193580.1"/>
    </source>
</evidence>
<dbReference type="Gene3D" id="1.10.510.10">
    <property type="entry name" value="Transferase(Phosphotransferase) domain 1"/>
    <property type="match status" value="1"/>
</dbReference>
<organism evidence="8">
    <name type="scientific">Timema douglasi</name>
    <name type="common">Walking stick</name>
    <dbReference type="NCBI Taxonomy" id="61478"/>
    <lineage>
        <taxon>Eukaryota</taxon>
        <taxon>Metazoa</taxon>
        <taxon>Ecdysozoa</taxon>
        <taxon>Arthropoda</taxon>
        <taxon>Hexapoda</taxon>
        <taxon>Insecta</taxon>
        <taxon>Pterygota</taxon>
        <taxon>Neoptera</taxon>
        <taxon>Polyneoptera</taxon>
        <taxon>Phasmatodea</taxon>
        <taxon>Timematodea</taxon>
        <taxon>Timematoidea</taxon>
        <taxon>Timematidae</taxon>
        <taxon>Timema</taxon>
    </lineage>
</organism>
<dbReference type="SUPFAM" id="SSF56112">
    <property type="entry name" value="Protein kinase-like (PK-like)"/>
    <property type="match status" value="1"/>
</dbReference>
<evidence type="ECO:0000259" key="7">
    <source>
        <dbReference type="PROSITE" id="PS50011"/>
    </source>
</evidence>
<feature type="compositionally biased region" description="Polar residues" evidence="6">
    <location>
        <begin position="136"/>
        <end position="156"/>
    </location>
</feature>
<evidence type="ECO:0000256" key="2">
    <source>
        <dbReference type="ARBA" id="ARBA00022679"/>
    </source>
</evidence>
<evidence type="ECO:0000256" key="3">
    <source>
        <dbReference type="ARBA" id="ARBA00022741"/>
    </source>
</evidence>
<feature type="domain" description="Protein kinase" evidence="7">
    <location>
        <begin position="1"/>
        <end position="253"/>
    </location>
</feature>
<evidence type="ECO:0000256" key="1">
    <source>
        <dbReference type="ARBA" id="ARBA00022527"/>
    </source>
</evidence>